<keyword evidence="1" id="KW-0433">Leucine-rich repeat</keyword>
<dbReference type="InterPro" id="IPR036872">
    <property type="entry name" value="CH_dom_sf"/>
</dbReference>
<organism evidence="5 6">
    <name type="scientific">Macrostomum lignano</name>
    <dbReference type="NCBI Taxonomy" id="282301"/>
    <lineage>
        <taxon>Eukaryota</taxon>
        <taxon>Metazoa</taxon>
        <taxon>Spiralia</taxon>
        <taxon>Lophotrochozoa</taxon>
        <taxon>Platyhelminthes</taxon>
        <taxon>Rhabditophora</taxon>
        <taxon>Macrostomorpha</taxon>
        <taxon>Macrostomida</taxon>
        <taxon>Macrostomidae</taxon>
        <taxon>Macrostomum</taxon>
    </lineage>
</organism>
<dbReference type="EMBL" id="NIVC01000384">
    <property type="protein sequence ID" value="PAA84250.1"/>
    <property type="molecule type" value="Genomic_DNA"/>
</dbReference>
<evidence type="ECO:0000256" key="1">
    <source>
        <dbReference type="ARBA" id="ARBA00022614"/>
    </source>
</evidence>
<proteinExistence type="predicted"/>
<dbReference type="PANTHER" id="PTHR48051:SF21">
    <property type="entry name" value="CALPONIN-HOMOLOGY (CH) DOMAIN-CONTAINING PROTEIN"/>
    <property type="match status" value="1"/>
</dbReference>
<dbReference type="GO" id="GO:0005737">
    <property type="term" value="C:cytoplasm"/>
    <property type="evidence" value="ECO:0007669"/>
    <property type="project" value="TreeGrafter"/>
</dbReference>
<gene>
    <name evidence="5" type="ORF">BOX15_Mlig020692g3</name>
</gene>
<evidence type="ECO:0000313" key="6">
    <source>
        <dbReference type="Proteomes" id="UP000215902"/>
    </source>
</evidence>
<dbReference type="Pfam" id="PF13855">
    <property type="entry name" value="LRR_8"/>
    <property type="match status" value="1"/>
</dbReference>
<dbReference type="PROSITE" id="PS51450">
    <property type="entry name" value="LRR"/>
    <property type="match status" value="2"/>
</dbReference>
<dbReference type="PANTHER" id="PTHR48051">
    <property type="match status" value="1"/>
</dbReference>
<evidence type="ECO:0000256" key="2">
    <source>
        <dbReference type="ARBA" id="ARBA00022737"/>
    </source>
</evidence>
<feature type="region of interest" description="Disordered" evidence="3">
    <location>
        <begin position="306"/>
        <end position="347"/>
    </location>
</feature>
<dbReference type="Pfam" id="PF00560">
    <property type="entry name" value="LRR_1"/>
    <property type="match status" value="2"/>
</dbReference>
<feature type="compositionally biased region" description="Polar residues" evidence="3">
    <location>
        <begin position="399"/>
        <end position="424"/>
    </location>
</feature>
<feature type="domain" description="Calponin-homology (CH)" evidence="4">
    <location>
        <begin position="458"/>
        <end position="576"/>
    </location>
</feature>
<dbReference type="Proteomes" id="UP000215902">
    <property type="component" value="Unassembled WGS sequence"/>
</dbReference>
<evidence type="ECO:0000256" key="3">
    <source>
        <dbReference type="SAM" id="MobiDB-lite"/>
    </source>
</evidence>
<dbReference type="SMART" id="SM00033">
    <property type="entry name" value="CH"/>
    <property type="match status" value="1"/>
</dbReference>
<dbReference type="SUPFAM" id="SSF52058">
    <property type="entry name" value="L domain-like"/>
    <property type="match status" value="1"/>
</dbReference>
<reference evidence="5 6" key="1">
    <citation type="submission" date="2017-06" db="EMBL/GenBank/DDBJ databases">
        <title>A platform for efficient transgenesis in Macrostomum lignano, a flatworm model organism for stem cell research.</title>
        <authorList>
            <person name="Berezikov E."/>
        </authorList>
    </citation>
    <scope>NUCLEOTIDE SEQUENCE [LARGE SCALE GENOMIC DNA]</scope>
    <source>
        <strain evidence="5">DV1</strain>
        <tissue evidence="5">Whole organism</tissue>
    </source>
</reference>
<dbReference type="InterPro" id="IPR003591">
    <property type="entry name" value="Leu-rich_rpt_typical-subtyp"/>
</dbReference>
<dbReference type="OrthoDB" id="20529at2759"/>
<dbReference type="Gene3D" id="3.80.10.10">
    <property type="entry name" value="Ribonuclease Inhibitor"/>
    <property type="match status" value="2"/>
</dbReference>
<dbReference type="InterPro" id="IPR001611">
    <property type="entry name" value="Leu-rich_rpt"/>
</dbReference>
<accession>A0A267GE03</accession>
<keyword evidence="6" id="KW-1185">Reference proteome</keyword>
<evidence type="ECO:0000259" key="4">
    <source>
        <dbReference type="PROSITE" id="PS50021"/>
    </source>
</evidence>
<sequence>MSTTMAINQHNNDKAIEKVFADAEKNGCLKLSKKKLKLLPATIGGFNLFDLLHVDLSNNRFTEFPKHLCSCQFVQCIDCSHNSIRSIPDTFRLLHNLQQLDLSYNCLTQFPSIICELRSLQILILNSNKLVELPHELGGLTELVQLEASNNALQTVSPRLSSLDKLRVLKLHNNKLITVPSEWSTLKLTCLDLSGNRLQQLPHDYRLLHDTLQELCLDLNPMLSPPATVCARGLRHVMKYLTVESIREGQTLGKSASRADKQIYRHLQHQQQQLNGLAAAQNQSGDANSLSSSSASYLRRLRVSASPPKSALATPESASVTPLQQQPPPTTTSLSHRPGSGGRGQVQFIGSSSSVVERLQLQSSRLGSSVNAGVSSGGGGSVVKSLSFSSALSSHAEAPSSNESQQQRRGPMSHSPSAYQIGSIQEQQQQPKDRGVGDAASSRLPPGSRFASPAAGSTQVDTQLIGQMKSILERRLSLALPDTPDGLNEALRDGVLLCCLANQMAPDSIPRVHVPPQGVAELPLPKSRRNIENFLALCRRIGLPGSQSFLVTDLMSGPRGLQRVAKTVLGLEELTQSQLSPRS</sequence>
<dbReference type="InterPro" id="IPR032675">
    <property type="entry name" value="LRR_dom_sf"/>
</dbReference>
<feature type="region of interest" description="Disordered" evidence="3">
    <location>
        <begin position="394"/>
        <end position="459"/>
    </location>
</feature>
<dbReference type="STRING" id="282301.A0A267GE03"/>
<dbReference type="Gene3D" id="1.10.418.10">
    <property type="entry name" value="Calponin-like domain"/>
    <property type="match status" value="1"/>
</dbReference>
<protein>
    <recommendedName>
        <fullName evidence="4">Calponin-homology (CH) domain-containing protein</fullName>
    </recommendedName>
</protein>
<dbReference type="AlphaFoldDB" id="A0A267GE03"/>
<dbReference type="InterPro" id="IPR050216">
    <property type="entry name" value="LRR_domain-containing"/>
</dbReference>
<dbReference type="SMART" id="SM00369">
    <property type="entry name" value="LRR_TYP"/>
    <property type="match status" value="6"/>
</dbReference>
<dbReference type="Pfam" id="PF00307">
    <property type="entry name" value="CH"/>
    <property type="match status" value="1"/>
</dbReference>
<dbReference type="SUPFAM" id="SSF47576">
    <property type="entry name" value="Calponin-homology domain, CH-domain"/>
    <property type="match status" value="1"/>
</dbReference>
<name>A0A267GE03_9PLAT</name>
<comment type="caution">
    <text evidence="5">The sequence shown here is derived from an EMBL/GenBank/DDBJ whole genome shotgun (WGS) entry which is preliminary data.</text>
</comment>
<keyword evidence="2" id="KW-0677">Repeat</keyword>
<dbReference type="PROSITE" id="PS50021">
    <property type="entry name" value="CH"/>
    <property type="match status" value="1"/>
</dbReference>
<dbReference type="InterPro" id="IPR001715">
    <property type="entry name" value="CH_dom"/>
</dbReference>
<evidence type="ECO:0000313" key="5">
    <source>
        <dbReference type="EMBL" id="PAA84250.1"/>
    </source>
</evidence>